<evidence type="ECO:0000256" key="1">
    <source>
        <dbReference type="ARBA" id="ARBA00007734"/>
    </source>
</evidence>
<evidence type="ECO:0000313" key="3">
    <source>
        <dbReference type="EMBL" id="QSV44412.1"/>
    </source>
</evidence>
<dbReference type="SUPFAM" id="SSF53955">
    <property type="entry name" value="Lysozyme-like"/>
    <property type="match status" value="1"/>
</dbReference>
<proteinExistence type="inferred from homology"/>
<dbReference type="Gene3D" id="1.10.530.10">
    <property type="match status" value="1"/>
</dbReference>
<evidence type="ECO:0000259" key="2">
    <source>
        <dbReference type="Pfam" id="PF01464"/>
    </source>
</evidence>
<organism evidence="3 4">
    <name type="scientific">Geobacter benzoatilyticus</name>
    <dbReference type="NCBI Taxonomy" id="2815309"/>
    <lineage>
        <taxon>Bacteria</taxon>
        <taxon>Pseudomonadati</taxon>
        <taxon>Thermodesulfobacteriota</taxon>
        <taxon>Desulfuromonadia</taxon>
        <taxon>Geobacterales</taxon>
        <taxon>Geobacteraceae</taxon>
        <taxon>Geobacter</taxon>
    </lineage>
</organism>
<reference evidence="3 4" key="1">
    <citation type="submission" date="2021-03" db="EMBL/GenBank/DDBJ databases">
        <title>Geobacter metallireducens gen. nov. sp. nov., a microorganism capable of coupling the complete oxidation of organic compounds to the reduction of iron and other metals.</title>
        <authorList>
            <person name="Li Y."/>
        </authorList>
    </citation>
    <scope>NUCLEOTIDE SEQUENCE [LARGE SCALE GENOMIC DNA]</scope>
    <source>
        <strain evidence="3 4">Jerry-YX</strain>
    </source>
</reference>
<dbReference type="InterPro" id="IPR023346">
    <property type="entry name" value="Lysozyme-like_dom_sf"/>
</dbReference>
<dbReference type="EMBL" id="CP071382">
    <property type="protein sequence ID" value="QSV44412.1"/>
    <property type="molecule type" value="Genomic_DNA"/>
</dbReference>
<dbReference type="CDD" id="cd00254">
    <property type="entry name" value="LT-like"/>
    <property type="match status" value="1"/>
</dbReference>
<sequence length="698" mass="74692">MSTLGVDVKVNYRQLQEASKAVTNLKKELRDVSGTPHKINIHEPKAGIPDALFPQRAASAAVIERQNRILEQSLRDTVNEVRRSTWRDRYRIGPPAGSGGEGDGNGGLIPGSVGVGGGSLLGRFGKAGLALGFAGGAVSFLANSRRQFQELVDIEAVLATRGAGYDRGGSPYGYGPAAEAEMAMALNRSSGYLGNGAARSVQRFARATGTDATVGIGFMGEMYRMTGAGADKQGRMMDVLVSLKENSKDKRTEEILKLINTNLVTLFRAQGNKALTDSQIAGVMSTTMGVYNKGGTMGNSPEMFNTMQGALRFGGGDTVGDLLRWRLMGGNDGPMTADKLLEMQRRQQMGLLDPAMRAEANKIISSARSRAEKNILVQRLLPGSINNPANQQIADMYIDLFGPGGKLTGKNDPKQQSKVLRDYISGKRLNPAIQLGAEKLLGIYSQTAGARISQRHATRENARAATGENLEDIFGTWEDVTTNTAADVLNSGLLKDAAKFLNKNGADFVAGVRGNRMDPVFIQMGKKYNIDPSLLKGIAETESQFKYDARSPKGALGIMQLMPGTTKDMGVKDPFNPVQSIEGGAKYLRSLLNRYHGDTDKALAAYNWGPGNVDRSGVMSLPAETRTYLSKVHAAQIRYGSTEANLDPTAPSGGPGISDTSFLGWAGLFKRAVDCLEQLVTNTTPGMPQPTPLSGSVK</sequence>
<name>A0ABX7PZ47_9BACT</name>
<dbReference type="Pfam" id="PF01464">
    <property type="entry name" value="SLT"/>
    <property type="match status" value="1"/>
</dbReference>
<protein>
    <submittedName>
        <fullName evidence="3">Lytic transglycosylase domain-containing protein</fullName>
    </submittedName>
</protein>
<comment type="similarity">
    <text evidence="1">Belongs to the transglycosylase Slt family.</text>
</comment>
<feature type="domain" description="Transglycosylase SLT" evidence="2">
    <location>
        <begin position="520"/>
        <end position="615"/>
    </location>
</feature>
<gene>
    <name evidence="3" type="ORF">JZM60_09505</name>
</gene>
<dbReference type="RefSeq" id="WP_207162065.1">
    <property type="nucleotide sequence ID" value="NZ_CP071382.1"/>
</dbReference>
<dbReference type="PANTHER" id="PTHR37423">
    <property type="entry name" value="SOLUBLE LYTIC MUREIN TRANSGLYCOSYLASE-RELATED"/>
    <property type="match status" value="1"/>
</dbReference>
<dbReference type="PANTHER" id="PTHR37423:SF2">
    <property type="entry name" value="MEMBRANE-BOUND LYTIC MUREIN TRANSGLYCOSYLASE C"/>
    <property type="match status" value="1"/>
</dbReference>
<dbReference type="Proteomes" id="UP000663651">
    <property type="component" value="Chromosome"/>
</dbReference>
<keyword evidence="4" id="KW-1185">Reference proteome</keyword>
<accession>A0ABX7PZ47</accession>
<evidence type="ECO:0000313" key="4">
    <source>
        <dbReference type="Proteomes" id="UP000663651"/>
    </source>
</evidence>
<dbReference type="InterPro" id="IPR008258">
    <property type="entry name" value="Transglycosylase_SLT_dom_1"/>
</dbReference>